<proteinExistence type="predicted"/>
<reference evidence="1" key="1">
    <citation type="submission" date="2018-02" db="EMBL/GenBank/DDBJ databases">
        <title>Rhizophora mucronata_Transcriptome.</title>
        <authorList>
            <person name="Meera S.P."/>
            <person name="Sreeshan A."/>
            <person name="Augustine A."/>
        </authorList>
    </citation>
    <scope>NUCLEOTIDE SEQUENCE</scope>
    <source>
        <tissue evidence="1">Leaf</tissue>
    </source>
</reference>
<protein>
    <submittedName>
        <fullName evidence="1">Uncharacterized protein</fullName>
    </submittedName>
</protein>
<evidence type="ECO:0000313" key="1">
    <source>
        <dbReference type="EMBL" id="MBX48910.1"/>
    </source>
</evidence>
<organism evidence="1">
    <name type="scientific">Rhizophora mucronata</name>
    <name type="common">Asiatic mangrove</name>
    <dbReference type="NCBI Taxonomy" id="61149"/>
    <lineage>
        <taxon>Eukaryota</taxon>
        <taxon>Viridiplantae</taxon>
        <taxon>Streptophyta</taxon>
        <taxon>Embryophyta</taxon>
        <taxon>Tracheophyta</taxon>
        <taxon>Spermatophyta</taxon>
        <taxon>Magnoliopsida</taxon>
        <taxon>eudicotyledons</taxon>
        <taxon>Gunneridae</taxon>
        <taxon>Pentapetalae</taxon>
        <taxon>rosids</taxon>
        <taxon>fabids</taxon>
        <taxon>Malpighiales</taxon>
        <taxon>Rhizophoraceae</taxon>
        <taxon>Rhizophora</taxon>
    </lineage>
</organism>
<sequence>MSAKRMLQLIPTEYPPHWKLVT</sequence>
<dbReference type="EMBL" id="GGEC01068426">
    <property type="protein sequence ID" value="MBX48910.1"/>
    <property type="molecule type" value="Transcribed_RNA"/>
</dbReference>
<accession>A0A2P2P2G6</accession>
<dbReference type="AlphaFoldDB" id="A0A2P2P2G6"/>
<name>A0A2P2P2G6_RHIMU</name>